<evidence type="ECO:0000256" key="5">
    <source>
        <dbReference type="ARBA" id="ARBA00022932"/>
    </source>
</evidence>
<dbReference type="SUPFAM" id="SSF56672">
    <property type="entry name" value="DNA/RNA polymerases"/>
    <property type="match status" value="1"/>
</dbReference>
<evidence type="ECO:0000256" key="1">
    <source>
        <dbReference type="ARBA" id="ARBA00005755"/>
    </source>
</evidence>
<dbReference type="InterPro" id="IPR006172">
    <property type="entry name" value="DNA-dir_DNA_pol_B"/>
</dbReference>
<dbReference type="GO" id="GO:0003677">
    <property type="term" value="F:DNA binding"/>
    <property type="evidence" value="ECO:0007669"/>
    <property type="project" value="UniProtKB-KW"/>
</dbReference>
<evidence type="ECO:0000313" key="11">
    <source>
        <dbReference type="Proteomes" id="UP000612362"/>
    </source>
</evidence>
<dbReference type="RefSeq" id="WP_236031685.1">
    <property type="nucleotide sequence ID" value="NZ_BNJF01000004.1"/>
</dbReference>
<dbReference type="AlphaFoldDB" id="A0A8J3I432"/>
<keyword evidence="11" id="KW-1185">Reference proteome</keyword>
<feature type="domain" description="DNA-directed DNA polymerase family B multifunctional" evidence="8">
    <location>
        <begin position="460"/>
        <end position="605"/>
    </location>
</feature>
<name>A0A8J3I432_9CHLR</name>
<dbReference type="InterPro" id="IPR012337">
    <property type="entry name" value="RNaseH-like_sf"/>
</dbReference>
<dbReference type="SUPFAM" id="SSF53098">
    <property type="entry name" value="Ribonuclease H-like"/>
    <property type="match status" value="1"/>
</dbReference>
<comment type="catalytic activity">
    <reaction evidence="7">
        <text>DNA(n) + a 2'-deoxyribonucleoside 5'-triphosphate = DNA(n+1) + diphosphate</text>
        <dbReference type="Rhea" id="RHEA:22508"/>
        <dbReference type="Rhea" id="RHEA-COMP:17339"/>
        <dbReference type="Rhea" id="RHEA-COMP:17340"/>
        <dbReference type="ChEBI" id="CHEBI:33019"/>
        <dbReference type="ChEBI" id="CHEBI:61560"/>
        <dbReference type="ChEBI" id="CHEBI:173112"/>
        <dbReference type="EC" id="2.7.7.7"/>
    </reaction>
</comment>
<dbReference type="PANTHER" id="PTHR10322:SF23">
    <property type="entry name" value="DNA POLYMERASE DELTA CATALYTIC SUBUNIT"/>
    <property type="match status" value="1"/>
</dbReference>
<evidence type="ECO:0000256" key="2">
    <source>
        <dbReference type="ARBA" id="ARBA00012417"/>
    </source>
</evidence>
<dbReference type="InterPro" id="IPR036397">
    <property type="entry name" value="RNaseH_sf"/>
</dbReference>
<dbReference type="Pfam" id="PF03104">
    <property type="entry name" value="DNA_pol_B_exo1"/>
    <property type="match status" value="1"/>
</dbReference>
<dbReference type="EMBL" id="BNJF01000004">
    <property type="protein sequence ID" value="GHO48336.1"/>
    <property type="molecule type" value="Genomic_DNA"/>
</dbReference>
<keyword evidence="5" id="KW-0239">DNA-directed DNA polymerase</keyword>
<dbReference type="Pfam" id="PF00136">
    <property type="entry name" value="DNA_pol_B"/>
    <property type="match status" value="1"/>
</dbReference>
<protein>
    <recommendedName>
        <fullName evidence="2">DNA-directed DNA polymerase</fullName>
        <ecNumber evidence="2">2.7.7.7</ecNumber>
    </recommendedName>
</protein>
<evidence type="ECO:0000259" key="8">
    <source>
        <dbReference type="Pfam" id="PF00136"/>
    </source>
</evidence>
<dbReference type="Proteomes" id="UP000612362">
    <property type="component" value="Unassembled WGS sequence"/>
</dbReference>
<dbReference type="SMART" id="SM00486">
    <property type="entry name" value="POLBc"/>
    <property type="match status" value="1"/>
</dbReference>
<evidence type="ECO:0000256" key="6">
    <source>
        <dbReference type="ARBA" id="ARBA00023125"/>
    </source>
</evidence>
<dbReference type="GO" id="GO:0003887">
    <property type="term" value="F:DNA-directed DNA polymerase activity"/>
    <property type="evidence" value="ECO:0007669"/>
    <property type="project" value="UniProtKB-KW"/>
</dbReference>
<dbReference type="InterPro" id="IPR050240">
    <property type="entry name" value="DNA_pol_type-B"/>
</dbReference>
<reference evidence="10" key="1">
    <citation type="submission" date="2020-10" db="EMBL/GenBank/DDBJ databases">
        <title>Taxonomic study of unclassified bacteria belonging to the class Ktedonobacteria.</title>
        <authorList>
            <person name="Yabe S."/>
            <person name="Wang C.M."/>
            <person name="Zheng Y."/>
            <person name="Sakai Y."/>
            <person name="Cavaletti L."/>
            <person name="Monciardini P."/>
            <person name="Donadio S."/>
        </authorList>
    </citation>
    <scope>NUCLEOTIDE SEQUENCE</scope>
    <source>
        <strain evidence="10">SOSP1-1</strain>
    </source>
</reference>
<keyword evidence="6" id="KW-0238">DNA-binding</keyword>
<evidence type="ECO:0000256" key="4">
    <source>
        <dbReference type="ARBA" id="ARBA00022695"/>
    </source>
</evidence>
<evidence type="ECO:0000256" key="3">
    <source>
        <dbReference type="ARBA" id="ARBA00022679"/>
    </source>
</evidence>
<organism evidence="10 11">
    <name type="scientific">Ktedonospora formicarum</name>
    <dbReference type="NCBI Taxonomy" id="2778364"/>
    <lineage>
        <taxon>Bacteria</taxon>
        <taxon>Bacillati</taxon>
        <taxon>Chloroflexota</taxon>
        <taxon>Ktedonobacteria</taxon>
        <taxon>Ktedonobacterales</taxon>
        <taxon>Ktedonobacteraceae</taxon>
        <taxon>Ktedonospora</taxon>
    </lineage>
</organism>
<proteinExistence type="inferred from homology"/>
<dbReference type="Gene3D" id="3.90.1600.10">
    <property type="entry name" value="Palm domain of DNA polymerase"/>
    <property type="match status" value="1"/>
</dbReference>
<dbReference type="InterPro" id="IPR023211">
    <property type="entry name" value="DNA_pol_palm_dom_sf"/>
</dbReference>
<comment type="caution">
    <text evidence="10">The sequence shown here is derived from an EMBL/GenBank/DDBJ whole genome shotgun (WGS) entry which is preliminary data.</text>
</comment>
<feature type="domain" description="DNA-directed DNA polymerase family B exonuclease" evidence="9">
    <location>
        <begin position="202"/>
        <end position="307"/>
    </location>
</feature>
<dbReference type="Gene3D" id="3.30.420.10">
    <property type="entry name" value="Ribonuclease H-like superfamily/Ribonuclease H"/>
    <property type="match status" value="1"/>
</dbReference>
<keyword evidence="4" id="KW-0548">Nucleotidyltransferase</keyword>
<comment type="similarity">
    <text evidence="1">Belongs to the DNA polymerase type-B family.</text>
</comment>
<dbReference type="PANTHER" id="PTHR10322">
    <property type="entry name" value="DNA POLYMERASE CATALYTIC SUBUNIT"/>
    <property type="match status" value="1"/>
</dbReference>
<accession>A0A8J3I432</accession>
<dbReference type="InterPro" id="IPR006133">
    <property type="entry name" value="DNA-dir_DNA_pol_B_exonuc"/>
</dbReference>
<dbReference type="PRINTS" id="PR00106">
    <property type="entry name" value="DNAPOLB"/>
</dbReference>
<sequence length="633" mass="70940">MTTDSNVSVPAHQHDEMLFGWDPTPGIVSIWATRTGKALIWQRQDEQVICTQASFRSWLFARTLEDLPMLHSQPPTTLSWDMDHSPISYRILDGSVGSFQYLLSARDGRILERMLLAGASQRLGRQVTSLGSLWEDYYRVGSVEQYLMQTGRVFFRGMAYDDLHRLQFDLETTSLDPSQGRIFLVAIRDNRGHEQILEAATPQEEPTLITELCTLIRHLDPDVIENHNLFGFDLPFLEARAQALHVPLLLGRDGAPLPLESFEEAGPHRRKRKRYSIAGRELIDTLDAVFRYDFVARSLPSYRLKEVARYFGIAAPERVYLEGSKIYETYQHHPDLVRRYALDDVREVDGLSRRLMGAAFALAAMAPRRYERVASAGPAMGILEPMLVRAYLRAEAALPPYTSGQEERYGQHQGGASYLLAEGVAEHVVKADVASLYPSLIRAFRIGPKCDRLGAFLHFMDRLTELRLAHKRAAREAPSGSMEANQHDGTQAAMKTVINAAYGYLGATSMALFADLEAANEITKRGRALLDGILGILRERGMVPIEADTDGVYFAVPREWGEAQERTLVNEVAATLPDGVKLEYEARYAAMLSYAIKNYALLTYSGDMIVRGAAMRSSRSELCGITFQSHCLA</sequence>
<keyword evidence="3" id="KW-0808">Transferase</keyword>
<dbReference type="EC" id="2.7.7.7" evidence="2"/>
<evidence type="ECO:0000256" key="7">
    <source>
        <dbReference type="ARBA" id="ARBA00049244"/>
    </source>
</evidence>
<evidence type="ECO:0000259" key="9">
    <source>
        <dbReference type="Pfam" id="PF03104"/>
    </source>
</evidence>
<evidence type="ECO:0000313" key="10">
    <source>
        <dbReference type="EMBL" id="GHO48336.1"/>
    </source>
</evidence>
<dbReference type="GO" id="GO:0000166">
    <property type="term" value="F:nucleotide binding"/>
    <property type="evidence" value="ECO:0007669"/>
    <property type="project" value="InterPro"/>
</dbReference>
<dbReference type="InterPro" id="IPR006134">
    <property type="entry name" value="DNA-dir_DNA_pol_B_multi_dom"/>
</dbReference>
<dbReference type="InterPro" id="IPR043502">
    <property type="entry name" value="DNA/RNA_pol_sf"/>
</dbReference>
<gene>
    <name evidence="10" type="ORF">KSX_64990</name>
</gene>